<accession>A0AA96RL75</accession>
<feature type="compositionally biased region" description="Basic and acidic residues" evidence="1">
    <location>
        <begin position="14"/>
        <end position="30"/>
    </location>
</feature>
<feature type="compositionally biased region" description="Basic residues" evidence="1">
    <location>
        <begin position="31"/>
        <end position="40"/>
    </location>
</feature>
<dbReference type="EMBL" id="CP130319">
    <property type="protein sequence ID" value="WNR47163.1"/>
    <property type="molecule type" value="Genomic_DNA"/>
</dbReference>
<reference evidence="2" key="1">
    <citation type="submission" date="2022-02" db="EMBL/GenBank/DDBJ databases">
        <title>Paenibacillus sp. MBLB1832 Whole Genome Shotgun Sequencing.</title>
        <authorList>
            <person name="Hwang C.Y."/>
            <person name="Cho E.-S."/>
            <person name="Seo M.-J."/>
        </authorList>
    </citation>
    <scope>NUCLEOTIDE SEQUENCE</scope>
    <source>
        <strain evidence="2">MBLB1832</strain>
    </source>
</reference>
<organism evidence="2 3">
    <name type="scientific">Paenibacillus roseopurpureus</name>
    <dbReference type="NCBI Taxonomy" id="2918901"/>
    <lineage>
        <taxon>Bacteria</taxon>
        <taxon>Bacillati</taxon>
        <taxon>Bacillota</taxon>
        <taxon>Bacilli</taxon>
        <taxon>Bacillales</taxon>
        <taxon>Paenibacillaceae</taxon>
        <taxon>Paenibacillus</taxon>
    </lineage>
</organism>
<evidence type="ECO:0000313" key="2">
    <source>
        <dbReference type="EMBL" id="WNR47163.1"/>
    </source>
</evidence>
<evidence type="ECO:0000313" key="3">
    <source>
        <dbReference type="Proteomes" id="UP001304650"/>
    </source>
</evidence>
<dbReference type="AlphaFoldDB" id="A0AA96RL75"/>
<dbReference type="KEGG" id="proo:MJB10_15955"/>
<dbReference type="Proteomes" id="UP001304650">
    <property type="component" value="Chromosome"/>
</dbReference>
<name>A0AA96RL75_9BACL</name>
<feature type="region of interest" description="Disordered" evidence="1">
    <location>
        <begin position="1"/>
        <end position="40"/>
    </location>
</feature>
<protein>
    <submittedName>
        <fullName evidence="2">Uncharacterized protein</fullName>
    </submittedName>
</protein>
<evidence type="ECO:0000256" key="1">
    <source>
        <dbReference type="SAM" id="MobiDB-lite"/>
    </source>
</evidence>
<dbReference type="RefSeq" id="WP_314805877.1">
    <property type="nucleotide sequence ID" value="NZ_CP130319.1"/>
</dbReference>
<sequence>MKKTEPSALFQDISSKKLCGDHSEEVDHGKSRTRSQSRGL</sequence>
<keyword evidence="3" id="KW-1185">Reference proteome</keyword>
<gene>
    <name evidence="2" type="ORF">MJB10_15955</name>
</gene>
<proteinExistence type="predicted"/>